<keyword evidence="1" id="KW-0472">Membrane</keyword>
<organism evidence="3 4">
    <name type="scientific">Stagnimonas aquatica</name>
    <dbReference type="NCBI Taxonomy" id="2689987"/>
    <lineage>
        <taxon>Bacteria</taxon>
        <taxon>Pseudomonadati</taxon>
        <taxon>Pseudomonadota</taxon>
        <taxon>Gammaproteobacteria</taxon>
        <taxon>Nevskiales</taxon>
        <taxon>Nevskiaceae</taxon>
        <taxon>Stagnimonas</taxon>
    </lineage>
</organism>
<evidence type="ECO:0000313" key="4">
    <source>
        <dbReference type="Proteomes" id="UP000282106"/>
    </source>
</evidence>
<evidence type="ECO:0000313" key="3">
    <source>
        <dbReference type="EMBL" id="ROH92989.1"/>
    </source>
</evidence>
<dbReference type="InParanoid" id="A0A3N0VJR6"/>
<gene>
    <name evidence="3" type="ORF">ED208_00150</name>
</gene>
<feature type="transmembrane region" description="Helical" evidence="1">
    <location>
        <begin position="21"/>
        <end position="43"/>
    </location>
</feature>
<dbReference type="Pfam" id="PF07811">
    <property type="entry name" value="TadE"/>
    <property type="match status" value="1"/>
</dbReference>
<sequence length="158" mass="17277">MNTVRRNNGQGRLRERGASAVEFALVFPVLFLLVYAVVVYSYIYVLQQAITYTAQHLAEAAVAVNPTPSSSYTARIQTRIQQLAAQQLQWLPQKTLVVGESGEKVVPQFRTVDGSDVIVIQLRLPLKSPDLFPSFSLPGGVSMPPVPAQLVAQATARI</sequence>
<accession>A0A3N0VJR6</accession>
<keyword evidence="1" id="KW-1133">Transmembrane helix</keyword>
<dbReference type="AlphaFoldDB" id="A0A3N0VJR6"/>
<protein>
    <submittedName>
        <fullName evidence="3">Pilus assembly protein</fullName>
    </submittedName>
</protein>
<proteinExistence type="predicted"/>
<dbReference type="InterPro" id="IPR012495">
    <property type="entry name" value="TadE-like_dom"/>
</dbReference>
<dbReference type="RefSeq" id="WP_123209841.1">
    <property type="nucleotide sequence ID" value="NZ_RJVO01000001.1"/>
</dbReference>
<evidence type="ECO:0000256" key="1">
    <source>
        <dbReference type="SAM" id="Phobius"/>
    </source>
</evidence>
<dbReference type="EMBL" id="RJVO01000001">
    <property type="protein sequence ID" value="ROH92989.1"/>
    <property type="molecule type" value="Genomic_DNA"/>
</dbReference>
<comment type="caution">
    <text evidence="3">The sequence shown here is derived from an EMBL/GenBank/DDBJ whole genome shotgun (WGS) entry which is preliminary data.</text>
</comment>
<evidence type="ECO:0000259" key="2">
    <source>
        <dbReference type="Pfam" id="PF07811"/>
    </source>
</evidence>
<name>A0A3N0VJR6_9GAMM</name>
<reference evidence="3 4" key="1">
    <citation type="submission" date="2018-10" db="EMBL/GenBank/DDBJ databases">
        <authorList>
            <person name="Chen W.-M."/>
        </authorList>
    </citation>
    <scope>NUCLEOTIDE SEQUENCE [LARGE SCALE GENOMIC DNA]</scope>
    <source>
        <strain evidence="3 4">THS-13</strain>
    </source>
</reference>
<keyword evidence="1" id="KW-0812">Transmembrane</keyword>
<feature type="domain" description="TadE-like" evidence="2">
    <location>
        <begin position="17"/>
        <end position="55"/>
    </location>
</feature>
<keyword evidence="4" id="KW-1185">Reference proteome</keyword>
<dbReference type="Proteomes" id="UP000282106">
    <property type="component" value="Unassembled WGS sequence"/>
</dbReference>